<sequence>MGKRSKSKRFIHQGKNSVQLHAERFPYRSTLEEAENKKIAFMEESSLGGIE</sequence>
<dbReference type="AlphaFoldDB" id="A0A942Z3A1"/>
<dbReference type="Proteomes" id="UP000676456">
    <property type="component" value="Unassembled WGS sequence"/>
</dbReference>
<dbReference type="EMBL" id="JAGYPN010000001">
    <property type="protein sequence ID" value="MBS4221322.1"/>
    <property type="molecule type" value="Genomic_DNA"/>
</dbReference>
<organism evidence="1 2">
    <name type="scientific">Lederbergia citrea</name>
    <dbReference type="NCBI Taxonomy" id="2833581"/>
    <lineage>
        <taxon>Bacteria</taxon>
        <taxon>Bacillati</taxon>
        <taxon>Bacillota</taxon>
        <taxon>Bacilli</taxon>
        <taxon>Bacillales</taxon>
        <taxon>Bacillaceae</taxon>
        <taxon>Lederbergia</taxon>
    </lineage>
</organism>
<proteinExistence type="predicted"/>
<comment type="caution">
    <text evidence="1">The sequence shown here is derived from an EMBL/GenBank/DDBJ whole genome shotgun (WGS) entry which is preliminary data.</text>
</comment>
<evidence type="ECO:0000313" key="1">
    <source>
        <dbReference type="EMBL" id="MBS4221322.1"/>
    </source>
</evidence>
<dbReference type="RefSeq" id="WP_213096360.1">
    <property type="nucleotide sequence ID" value="NZ_JAGYPH010000001.1"/>
</dbReference>
<evidence type="ECO:0000313" key="2">
    <source>
        <dbReference type="Proteomes" id="UP000676456"/>
    </source>
</evidence>
<protein>
    <submittedName>
        <fullName evidence="1">Competence protein</fullName>
    </submittedName>
</protein>
<accession>A0A942Z3A1</accession>
<name>A0A942Z3A1_9BACI</name>
<gene>
    <name evidence="1" type="ORF">KHA91_00950</name>
</gene>
<keyword evidence="2" id="KW-1185">Reference proteome</keyword>
<reference evidence="1 2" key="1">
    <citation type="submission" date="2021-05" db="EMBL/GenBank/DDBJ databases">
        <title>Novel Bacillus species.</title>
        <authorList>
            <person name="Liu G."/>
        </authorList>
    </citation>
    <scope>NUCLEOTIDE SEQUENCE [LARGE SCALE GENOMIC DNA]</scope>
    <source>
        <strain evidence="1 2">FJAT-49682</strain>
    </source>
</reference>